<evidence type="ECO:0000313" key="2">
    <source>
        <dbReference type="Proteomes" id="UP001177260"/>
    </source>
</evidence>
<organism evidence="1 2">
    <name type="scientific">Aspergillus melleus</name>
    <dbReference type="NCBI Taxonomy" id="138277"/>
    <lineage>
        <taxon>Eukaryota</taxon>
        <taxon>Fungi</taxon>
        <taxon>Dikarya</taxon>
        <taxon>Ascomycota</taxon>
        <taxon>Pezizomycotina</taxon>
        <taxon>Eurotiomycetes</taxon>
        <taxon>Eurotiomycetidae</taxon>
        <taxon>Eurotiales</taxon>
        <taxon>Aspergillaceae</taxon>
        <taxon>Aspergillus</taxon>
        <taxon>Aspergillus subgen. Circumdati</taxon>
    </lineage>
</organism>
<dbReference type="EMBL" id="JAOPJF010000105">
    <property type="protein sequence ID" value="KAK1139538.1"/>
    <property type="molecule type" value="Genomic_DNA"/>
</dbReference>
<comment type="caution">
    <text evidence="1">The sequence shown here is derived from an EMBL/GenBank/DDBJ whole genome shotgun (WGS) entry which is preliminary data.</text>
</comment>
<sequence length="346" mass="38105">MITPVHDYTSNIPFYAGDGSHPEPVPLPDVLPSNAPYILPTNVDIGISDLNHLSWTAELDQLSVYGLPTPGLEIPSIAKAPSLPFSDRQINHAQAHNFSHTQTQEWDLDSGSNTSSVDPRRTSITSIRAPITPPDYNVLDDPIPSKSHMRPLDRLSSSTYLQLLHDIEQTTALGHTHTVDSVLAANQRYLSTLLRMTETPGFEYGYDTHLLFTVALRKIIALFTAGYRDFVIRMEGPETCHINGINNYPNSHSSSNNVATGINGSGSIGVDRLIRFGVFEIDLVEQKAICRSILLRELKRARLCLIRLVDVLERDSGGCGGAGRHEGICEEMSRRLDLLVGSLEGE</sequence>
<gene>
    <name evidence="1" type="ORF">N8T08_000678</name>
</gene>
<accession>A0ACC3AQ17</accession>
<keyword evidence="2" id="KW-1185">Reference proteome</keyword>
<evidence type="ECO:0000313" key="1">
    <source>
        <dbReference type="EMBL" id="KAK1139538.1"/>
    </source>
</evidence>
<reference evidence="1 2" key="1">
    <citation type="journal article" date="2023" name="ACS Omega">
        <title>Identification of the Neoaspergillic Acid Biosynthesis Gene Cluster by Establishing an In Vitro CRISPR-Ribonucleoprotein Genetic System in Aspergillus melleus.</title>
        <authorList>
            <person name="Yuan B."/>
            <person name="Grau M.F."/>
            <person name="Murata R.M."/>
            <person name="Torok T."/>
            <person name="Venkateswaran K."/>
            <person name="Stajich J.E."/>
            <person name="Wang C.C.C."/>
        </authorList>
    </citation>
    <scope>NUCLEOTIDE SEQUENCE [LARGE SCALE GENOMIC DNA]</scope>
    <source>
        <strain evidence="1 2">IMV 1140</strain>
    </source>
</reference>
<proteinExistence type="predicted"/>
<protein>
    <submittedName>
        <fullName evidence="1">Uncharacterized protein</fullName>
    </submittedName>
</protein>
<name>A0ACC3AQ17_9EURO</name>
<dbReference type="Proteomes" id="UP001177260">
    <property type="component" value="Unassembled WGS sequence"/>
</dbReference>